<evidence type="ECO:0000313" key="3">
    <source>
        <dbReference type="Proteomes" id="UP000265520"/>
    </source>
</evidence>
<feature type="compositionally biased region" description="Polar residues" evidence="1">
    <location>
        <begin position="1"/>
        <end position="22"/>
    </location>
</feature>
<comment type="caution">
    <text evidence="2">The sequence shown here is derived from an EMBL/GenBank/DDBJ whole genome shotgun (WGS) entry which is preliminary data.</text>
</comment>
<evidence type="ECO:0000256" key="1">
    <source>
        <dbReference type="SAM" id="MobiDB-lite"/>
    </source>
</evidence>
<feature type="non-terminal residue" evidence="2">
    <location>
        <position position="1"/>
    </location>
</feature>
<accession>A0A392V488</accession>
<protein>
    <submittedName>
        <fullName evidence="2">Uncharacterized protein</fullName>
    </submittedName>
</protein>
<dbReference type="EMBL" id="LXQA011014440">
    <property type="protein sequence ID" value="MCI81250.1"/>
    <property type="molecule type" value="Genomic_DNA"/>
</dbReference>
<reference evidence="2 3" key="1">
    <citation type="journal article" date="2018" name="Front. Plant Sci.">
        <title>Red Clover (Trifolium pratense) and Zigzag Clover (T. medium) - A Picture of Genomic Similarities and Differences.</title>
        <authorList>
            <person name="Dluhosova J."/>
            <person name="Istvanek J."/>
            <person name="Nedelnik J."/>
            <person name="Repkova J."/>
        </authorList>
    </citation>
    <scope>NUCLEOTIDE SEQUENCE [LARGE SCALE GENOMIC DNA]</scope>
    <source>
        <strain evidence="3">cv. 10/8</strain>
        <tissue evidence="2">Leaf</tissue>
    </source>
</reference>
<name>A0A392V488_9FABA</name>
<keyword evidence="3" id="KW-1185">Reference proteome</keyword>
<proteinExistence type="predicted"/>
<dbReference type="Proteomes" id="UP000265520">
    <property type="component" value="Unassembled WGS sequence"/>
</dbReference>
<dbReference type="AlphaFoldDB" id="A0A392V488"/>
<feature type="region of interest" description="Disordered" evidence="1">
    <location>
        <begin position="1"/>
        <end position="24"/>
    </location>
</feature>
<organism evidence="2 3">
    <name type="scientific">Trifolium medium</name>
    <dbReference type="NCBI Taxonomy" id="97028"/>
    <lineage>
        <taxon>Eukaryota</taxon>
        <taxon>Viridiplantae</taxon>
        <taxon>Streptophyta</taxon>
        <taxon>Embryophyta</taxon>
        <taxon>Tracheophyta</taxon>
        <taxon>Spermatophyta</taxon>
        <taxon>Magnoliopsida</taxon>
        <taxon>eudicotyledons</taxon>
        <taxon>Gunneridae</taxon>
        <taxon>Pentapetalae</taxon>
        <taxon>rosids</taxon>
        <taxon>fabids</taxon>
        <taxon>Fabales</taxon>
        <taxon>Fabaceae</taxon>
        <taxon>Papilionoideae</taxon>
        <taxon>50 kb inversion clade</taxon>
        <taxon>NPAAA clade</taxon>
        <taxon>Hologalegina</taxon>
        <taxon>IRL clade</taxon>
        <taxon>Trifolieae</taxon>
        <taxon>Trifolium</taxon>
    </lineage>
</organism>
<sequence>TDLSVGVSAGTQPPFASTGASSEQRRTRLLFDQRGSVAPSVGSLVSPVFSLH</sequence>
<evidence type="ECO:0000313" key="2">
    <source>
        <dbReference type="EMBL" id="MCI81250.1"/>
    </source>
</evidence>